<dbReference type="Proteomes" id="UP001168972">
    <property type="component" value="Unassembled WGS sequence"/>
</dbReference>
<gene>
    <name evidence="8" type="ORF">PV327_006633</name>
</gene>
<sequence>MADKGPTKSDIEEVFKRLRTLPTNKACFDCNAKNPAWCSVTYGIFLCIDCSAVHRSLGVHLTFVRSSQLDTNWTWLQLRNMQLGGNANARTFFSQHNCTTMDAQQKYKSRTAMMYREKLSNAANEAMRRYGTKLHLDDTPVVIQNDEPAEVDFFSEHENSSKSFSSTMIPPPSSSSDMSSNNFDTLNSNSNKEPAVKEQSQFIKSIDESSESKLGPTVKLSDSVPSIKVDRKSTIGGRKSQPRRPGKIGGMGAQRVTTNFDELEKSVAELKTNEGTRNIELISGDEISNEKQTEIDSRLAYKYEKNLSEQAKMINERTKRMDPNKASQAERLGMGLIVRSGASHSAFSDMKVITQESSGRKLSSAEQKFTSRDDSDNETLSRSSVNDLDDFFSALSTPYSSKSNYKTGGEEVVVISEPEMPRRATARSANNKNQPKAQLDADGEAQRKFGEAKAISSDQYFRGNTDDDNWERNSNLRRFEGSSSISSADYFGSSNPTSPTSSSSSMSMSSLTARTNAVDLEDVRESVRQGVNKVAGKLSSLANAAVSSIQDRYGL</sequence>
<feature type="region of interest" description="Disordered" evidence="6">
    <location>
        <begin position="487"/>
        <end position="510"/>
    </location>
</feature>
<dbReference type="GO" id="GO:0005096">
    <property type="term" value="F:GTPase activator activity"/>
    <property type="evidence" value="ECO:0007669"/>
    <property type="project" value="UniProtKB-KW"/>
</dbReference>
<evidence type="ECO:0000256" key="5">
    <source>
        <dbReference type="PROSITE-ProRule" id="PRU00288"/>
    </source>
</evidence>
<evidence type="ECO:0000256" key="6">
    <source>
        <dbReference type="SAM" id="MobiDB-lite"/>
    </source>
</evidence>
<dbReference type="SMART" id="SM00105">
    <property type="entry name" value="ArfGap"/>
    <property type="match status" value="1"/>
</dbReference>
<keyword evidence="2" id="KW-0479">Metal-binding</keyword>
<evidence type="ECO:0000256" key="3">
    <source>
        <dbReference type="ARBA" id="ARBA00022771"/>
    </source>
</evidence>
<evidence type="ECO:0000256" key="2">
    <source>
        <dbReference type="ARBA" id="ARBA00022723"/>
    </source>
</evidence>
<feature type="region of interest" description="Disordered" evidence="6">
    <location>
        <begin position="156"/>
        <end position="200"/>
    </location>
</feature>
<comment type="caution">
    <text evidence="8">The sequence shown here is derived from an EMBL/GenBank/DDBJ whole genome shotgun (WGS) entry which is preliminary data.</text>
</comment>
<dbReference type="InterPro" id="IPR037278">
    <property type="entry name" value="ARFGAP/RecO"/>
</dbReference>
<keyword evidence="3 5" id="KW-0863">Zinc-finger</keyword>
<feature type="region of interest" description="Disordered" evidence="6">
    <location>
        <begin position="354"/>
        <end position="383"/>
    </location>
</feature>
<feature type="compositionally biased region" description="Polar residues" evidence="6">
    <location>
        <begin position="427"/>
        <end position="436"/>
    </location>
</feature>
<feature type="compositionally biased region" description="Low complexity" evidence="6">
    <location>
        <begin position="161"/>
        <end position="185"/>
    </location>
</feature>
<dbReference type="PRINTS" id="PR00405">
    <property type="entry name" value="REVINTRACTNG"/>
</dbReference>
<name>A0AA39F4U3_MICHY</name>
<evidence type="ECO:0000256" key="1">
    <source>
        <dbReference type="ARBA" id="ARBA00022468"/>
    </source>
</evidence>
<keyword evidence="4" id="KW-0862">Zinc</keyword>
<dbReference type="SUPFAM" id="SSF57863">
    <property type="entry name" value="ArfGap/RecO-like zinc finger"/>
    <property type="match status" value="1"/>
</dbReference>
<dbReference type="EMBL" id="JAQQBR010001833">
    <property type="protein sequence ID" value="KAK0162901.1"/>
    <property type="molecule type" value="Genomic_DNA"/>
</dbReference>
<reference evidence="8" key="1">
    <citation type="journal article" date="2023" name="bioRxiv">
        <title>Scaffold-level genome assemblies of two parasitoid biocontrol wasps reveal the parthenogenesis mechanism and an associated novel virus.</title>
        <authorList>
            <person name="Inwood S."/>
            <person name="Skelly J."/>
            <person name="Guhlin J."/>
            <person name="Harrop T."/>
            <person name="Goldson S."/>
            <person name="Dearden P."/>
        </authorList>
    </citation>
    <scope>NUCLEOTIDE SEQUENCE</scope>
    <source>
        <strain evidence="8">Lincoln</strain>
        <tissue evidence="8">Whole body</tissue>
    </source>
</reference>
<feature type="compositionally biased region" description="Polar residues" evidence="6">
    <location>
        <begin position="186"/>
        <end position="200"/>
    </location>
</feature>
<reference evidence="8" key="2">
    <citation type="submission" date="2023-03" db="EMBL/GenBank/DDBJ databases">
        <authorList>
            <person name="Inwood S.N."/>
            <person name="Skelly J.G."/>
            <person name="Guhlin J."/>
            <person name="Harrop T.W.R."/>
            <person name="Goldson S.G."/>
            <person name="Dearden P.K."/>
        </authorList>
    </citation>
    <scope>NUCLEOTIDE SEQUENCE</scope>
    <source>
        <strain evidence="8">Lincoln</strain>
        <tissue evidence="8">Whole body</tissue>
    </source>
</reference>
<feature type="region of interest" description="Disordered" evidence="6">
    <location>
        <begin position="423"/>
        <end position="444"/>
    </location>
</feature>
<feature type="region of interest" description="Disordered" evidence="6">
    <location>
        <begin position="454"/>
        <end position="473"/>
    </location>
</feature>
<evidence type="ECO:0000256" key="4">
    <source>
        <dbReference type="ARBA" id="ARBA00022833"/>
    </source>
</evidence>
<evidence type="ECO:0000313" key="9">
    <source>
        <dbReference type="Proteomes" id="UP001168972"/>
    </source>
</evidence>
<dbReference type="PANTHER" id="PTHR45686:SF4">
    <property type="entry name" value="ADP-RIBOSYLATION FACTOR GTPASE ACTIVATING PROTEIN 3, ISOFORM H"/>
    <property type="match status" value="1"/>
</dbReference>
<dbReference type="Gene3D" id="1.10.220.150">
    <property type="entry name" value="Arf GTPase activating protein"/>
    <property type="match status" value="1"/>
</dbReference>
<dbReference type="Pfam" id="PF01412">
    <property type="entry name" value="ArfGap"/>
    <property type="match status" value="1"/>
</dbReference>
<feature type="compositionally biased region" description="Low complexity" evidence="6">
    <location>
        <begin position="493"/>
        <end position="510"/>
    </location>
</feature>
<feature type="compositionally biased region" description="Polar residues" evidence="6">
    <location>
        <begin position="354"/>
        <end position="368"/>
    </location>
</feature>
<dbReference type="GO" id="GO:0000139">
    <property type="term" value="C:Golgi membrane"/>
    <property type="evidence" value="ECO:0007669"/>
    <property type="project" value="GOC"/>
</dbReference>
<organism evidence="8 9">
    <name type="scientific">Microctonus hyperodae</name>
    <name type="common">Parasitoid wasp</name>
    <dbReference type="NCBI Taxonomy" id="165561"/>
    <lineage>
        <taxon>Eukaryota</taxon>
        <taxon>Metazoa</taxon>
        <taxon>Ecdysozoa</taxon>
        <taxon>Arthropoda</taxon>
        <taxon>Hexapoda</taxon>
        <taxon>Insecta</taxon>
        <taxon>Pterygota</taxon>
        <taxon>Neoptera</taxon>
        <taxon>Endopterygota</taxon>
        <taxon>Hymenoptera</taxon>
        <taxon>Apocrita</taxon>
        <taxon>Ichneumonoidea</taxon>
        <taxon>Braconidae</taxon>
        <taxon>Euphorinae</taxon>
        <taxon>Microctonus</taxon>
    </lineage>
</organism>
<dbReference type="GO" id="GO:0048205">
    <property type="term" value="P:COPI coating of Golgi vesicle"/>
    <property type="evidence" value="ECO:0007669"/>
    <property type="project" value="TreeGrafter"/>
</dbReference>
<dbReference type="InterPro" id="IPR001164">
    <property type="entry name" value="ArfGAP_dom"/>
</dbReference>
<dbReference type="CDD" id="cd08831">
    <property type="entry name" value="ArfGap_ArfGap2_3_like"/>
    <property type="match status" value="1"/>
</dbReference>
<feature type="region of interest" description="Disordered" evidence="6">
    <location>
        <begin position="230"/>
        <end position="252"/>
    </location>
</feature>
<accession>A0AA39F4U3</accession>
<dbReference type="InterPro" id="IPR038508">
    <property type="entry name" value="ArfGAP_dom_sf"/>
</dbReference>
<protein>
    <recommendedName>
        <fullName evidence="7">Arf-GAP domain-containing protein</fullName>
    </recommendedName>
</protein>
<evidence type="ECO:0000313" key="8">
    <source>
        <dbReference type="EMBL" id="KAK0162901.1"/>
    </source>
</evidence>
<dbReference type="PROSITE" id="PS50115">
    <property type="entry name" value="ARFGAP"/>
    <property type="match status" value="1"/>
</dbReference>
<feature type="domain" description="Arf-GAP" evidence="7">
    <location>
        <begin position="12"/>
        <end position="129"/>
    </location>
</feature>
<proteinExistence type="predicted"/>
<keyword evidence="9" id="KW-1185">Reference proteome</keyword>
<dbReference type="PANTHER" id="PTHR45686">
    <property type="entry name" value="ADP-RIBOSYLATION FACTOR GTPASE ACTIVATING PROTEIN 3, ISOFORM H-RELATED"/>
    <property type="match status" value="1"/>
</dbReference>
<dbReference type="FunFam" id="1.10.220.150:FF:000004">
    <property type="entry name" value="Putative ADP-ribosylation factor GTPase-activating protein 2"/>
    <property type="match status" value="1"/>
</dbReference>
<keyword evidence="1" id="KW-0343">GTPase activation</keyword>
<dbReference type="GO" id="GO:0008270">
    <property type="term" value="F:zinc ion binding"/>
    <property type="evidence" value="ECO:0007669"/>
    <property type="project" value="UniProtKB-KW"/>
</dbReference>
<evidence type="ECO:0000259" key="7">
    <source>
        <dbReference type="PROSITE" id="PS50115"/>
    </source>
</evidence>
<dbReference type="AlphaFoldDB" id="A0AA39F4U3"/>